<dbReference type="AlphaFoldDB" id="A0A540RA23"/>
<comment type="cofactor">
    <cofactor evidence="10">
        <name>Mg(2+)</name>
        <dbReference type="ChEBI" id="CHEBI:18420"/>
    </cofactor>
    <text evidence="10">Binds 1 Mg(2+) ion per subunit.</text>
</comment>
<dbReference type="UniPathway" id="UPA00060">
    <property type="reaction ID" value="UER00141"/>
</dbReference>
<dbReference type="GO" id="GO:0005737">
    <property type="term" value="C:cytoplasm"/>
    <property type="evidence" value="ECO:0007669"/>
    <property type="project" value="TreeGrafter"/>
</dbReference>
<comment type="catalytic activity">
    <reaction evidence="8 10">
        <text>2-(2-carboxy-4-methylthiazol-5-yl)ethyl phosphate + 4-amino-2-methyl-5-(diphosphooxymethyl)pyrimidine + 2 H(+) = thiamine phosphate + CO2 + diphosphate</text>
        <dbReference type="Rhea" id="RHEA:47848"/>
        <dbReference type="ChEBI" id="CHEBI:15378"/>
        <dbReference type="ChEBI" id="CHEBI:16526"/>
        <dbReference type="ChEBI" id="CHEBI:33019"/>
        <dbReference type="ChEBI" id="CHEBI:37575"/>
        <dbReference type="ChEBI" id="CHEBI:57841"/>
        <dbReference type="ChEBI" id="CHEBI:62890"/>
        <dbReference type="EC" id="2.5.1.3"/>
    </reaction>
</comment>
<evidence type="ECO:0000256" key="4">
    <source>
        <dbReference type="ARBA" id="ARBA00022723"/>
    </source>
</evidence>
<evidence type="ECO:0000313" key="13">
    <source>
        <dbReference type="Proteomes" id="UP000318080"/>
    </source>
</evidence>
<feature type="binding site" evidence="10">
    <location>
        <begin position="141"/>
        <end position="143"/>
    </location>
    <ligand>
        <name>2-[(2R,5Z)-2-carboxy-4-methylthiazol-5(2H)-ylidene]ethyl phosphate</name>
        <dbReference type="ChEBI" id="CHEBI:62899"/>
    </ligand>
</feature>
<dbReference type="EC" id="2.5.1.3" evidence="10"/>
<dbReference type="InterPro" id="IPR036206">
    <property type="entry name" value="ThiamineP_synth_sf"/>
</dbReference>
<feature type="binding site" evidence="10">
    <location>
        <begin position="35"/>
        <end position="39"/>
    </location>
    <ligand>
        <name>4-amino-2-methyl-5-(diphosphooxymethyl)pyrimidine</name>
        <dbReference type="ChEBI" id="CHEBI:57841"/>
    </ligand>
</feature>
<dbReference type="GO" id="GO:0009229">
    <property type="term" value="P:thiamine diphosphate biosynthetic process"/>
    <property type="evidence" value="ECO:0007669"/>
    <property type="project" value="UniProtKB-UniRule"/>
</dbReference>
<proteinExistence type="inferred from homology"/>
<comment type="pathway">
    <text evidence="2 10">Cofactor biosynthesis; thiamine diphosphate biosynthesis; thiamine phosphate from 4-amino-2-methyl-5-diphosphomethylpyrimidine and 4-methyl-5-(2-phosphoethyl)-thiazole: step 1/1.</text>
</comment>
<gene>
    <name evidence="10" type="primary">thiE</name>
    <name evidence="12" type="ORF">EJK80_00415</name>
</gene>
<accession>A0A540RA23</accession>
<comment type="caution">
    <text evidence="12">The sequence shown here is derived from an EMBL/GenBank/DDBJ whole genome shotgun (WGS) entry which is preliminary data.</text>
</comment>
<evidence type="ECO:0000313" key="12">
    <source>
        <dbReference type="EMBL" id="TQE44590.1"/>
    </source>
</evidence>
<comment type="catalytic activity">
    <reaction evidence="7 10">
        <text>4-methyl-5-(2-phosphooxyethyl)-thiazole + 4-amino-2-methyl-5-(diphosphooxymethyl)pyrimidine + H(+) = thiamine phosphate + diphosphate</text>
        <dbReference type="Rhea" id="RHEA:22328"/>
        <dbReference type="ChEBI" id="CHEBI:15378"/>
        <dbReference type="ChEBI" id="CHEBI:33019"/>
        <dbReference type="ChEBI" id="CHEBI:37575"/>
        <dbReference type="ChEBI" id="CHEBI:57841"/>
        <dbReference type="ChEBI" id="CHEBI:58296"/>
        <dbReference type="EC" id="2.5.1.3"/>
    </reaction>
</comment>
<feature type="binding site" evidence="10">
    <location>
        <position position="69"/>
    </location>
    <ligand>
        <name>4-amino-2-methyl-5-(diphosphooxymethyl)pyrimidine</name>
        <dbReference type="ChEBI" id="CHEBI:57841"/>
    </ligand>
</feature>
<dbReference type="PANTHER" id="PTHR20857:SF15">
    <property type="entry name" value="THIAMINE-PHOSPHATE SYNTHASE"/>
    <property type="match status" value="1"/>
</dbReference>
<keyword evidence="4 10" id="KW-0479">Metal-binding</keyword>
<comment type="catalytic activity">
    <reaction evidence="9 10">
        <text>2-[(2R,5Z)-2-carboxy-4-methylthiazol-5(2H)-ylidene]ethyl phosphate + 4-amino-2-methyl-5-(diphosphooxymethyl)pyrimidine + 2 H(+) = thiamine phosphate + CO2 + diphosphate</text>
        <dbReference type="Rhea" id="RHEA:47844"/>
        <dbReference type="ChEBI" id="CHEBI:15378"/>
        <dbReference type="ChEBI" id="CHEBI:16526"/>
        <dbReference type="ChEBI" id="CHEBI:33019"/>
        <dbReference type="ChEBI" id="CHEBI:37575"/>
        <dbReference type="ChEBI" id="CHEBI:57841"/>
        <dbReference type="ChEBI" id="CHEBI:62899"/>
        <dbReference type="EC" id="2.5.1.3"/>
    </reaction>
</comment>
<evidence type="ECO:0000256" key="10">
    <source>
        <dbReference type="HAMAP-Rule" id="MF_00097"/>
    </source>
</evidence>
<feature type="binding site" evidence="10">
    <location>
        <position position="144"/>
    </location>
    <ligand>
        <name>4-amino-2-methyl-5-(diphosphooxymethyl)pyrimidine</name>
        <dbReference type="ChEBI" id="CHEBI:57841"/>
    </ligand>
</feature>
<keyword evidence="5 10" id="KW-0460">Magnesium</keyword>
<dbReference type="SUPFAM" id="SSF51391">
    <property type="entry name" value="Thiamin phosphate synthase"/>
    <property type="match status" value="1"/>
</dbReference>
<feature type="binding site" evidence="10">
    <location>
        <position position="113"/>
    </location>
    <ligand>
        <name>4-amino-2-methyl-5-(diphosphooxymethyl)pyrimidine</name>
        <dbReference type="ChEBI" id="CHEBI:57841"/>
    </ligand>
</feature>
<feature type="binding site" evidence="10">
    <location>
        <position position="94"/>
    </location>
    <ligand>
        <name>Mg(2+)</name>
        <dbReference type="ChEBI" id="CHEBI:18420"/>
    </ligand>
</feature>
<evidence type="ECO:0000256" key="5">
    <source>
        <dbReference type="ARBA" id="ARBA00022842"/>
    </source>
</evidence>
<dbReference type="PANTHER" id="PTHR20857">
    <property type="entry name" value="THIAMINE-PHOSPHATE PYROPHOSPHORYLASE"/>
    <property type="match status" value="1"/>
</dbReference>
<organism evidence="12 13">
    <name type="scientific">Corynebacterium phoceense</name>
    <dbReference type="NCBI Taxonomy" id="1686286"/>
    <lineage>
        <taxon>Bacteria</taxon>
        <taxon>Bacillati</taxon>
        <taxon>Actinomycetota</taxon>
        <taxon>Actinomycetes</taxon>
        <taxon>Mycobacteriales</taxon>
        <taxon>Corynebacteriaceae</taxon>
        <taxon>Corynebacterium</taxon>
    </lineage>
</organism>
<feature type="domain" description="Thiamine phosphate synthase/TenI" evidence="11">
    <location>
        <begin position="7"/>
        <end position="195"/>
    </location>
</feature>
<dbReference type="GO" id="GO:0009228">
    <property type="term" value="P:thiamine biosynthetic process"/>
    <property type="evidence" value="ECO:0007669"/>
    <property type="project" value="UniProtKB-KW"/>
</dbReference>
<dbReference type="RefSeq" id="WP_066486889.1">
    <property type="nucleotide sequence ID" value="NZ_JADPQA010000003.1"/>
</dbReference>
<keyword evidence="6 10" id="KW-0784">Thiamine biosynthesis</keyword>
<keyword evidence="13" id="KW-1185">Reference proteome</keyword>
<dbReference type="InterPro" id="IPR022998">
    <property type="entry name" value="ThiamineP_synth_TenI"/>
</dbReference>
<dbReference type="InterPro" id="IPR034291">
    <property type="entry name" value="TMP_synthase"/>
</dbReference>
<dbReference type="HAMAP" id="MF_00097">
    <property type="entry name" value="TMP_synthase"/>
    <property type="match status" value="1"/>
</dbReference>
<evidence type="ECO:0000256" key="7">
    <source>
        <dbReference type="ARBA" id="ARBA00047334"/>
    </source>
</evidence>
<comment type="caution">
    <text evidence="10">Lacks conserved residue(s) required for the propagation of feature annotation.</text>
</comment>
<evidence type="ECO:0000256" key="6">
    <source>
        <dbReference type="ARBA" id="ARBA00022977"/>
    </source>
</evidence>
<evidence type="ECO:0000259" key="11">
    <source>
        <dbReference type="Pfam" id="PF02581"/>
    </source>
</evidence>
<dbReference type="EMBL" id="VHIR01000001">
    <property type="protein sequence ID" value="TQE44590.1"/>
    <property type="molecule type" value="Genomic_DNA"/>
</dbReference>
<dbReference type="CDD" id="cd00564">
    <property type="entry name" value="TMP_TenI"/>
    <property type="match status" value="1"/>
</dbReference>
<dbReference type="Gene3D" id="3.20.20.70">
    <property type="entry name" value="Aldolase class I"/>
    <property type="match status" value="1"/>
</dbReference>
<comment type="similarity">
    <text evidence="10">Belongs to the thiamine-phosphate synthase family.</text>
</comment>
<dbReference type="Proteomes" id="UP000318080">
    <property type="component" value="Unassembled WGS sequence"/>
</dbReference>
<feature type="binding site" evidence="10">
    <location>
        <position position="70"/>
    </location>
    <ligand>
        <name>Mg(2+)</name>
        <dbReference type="ChEBI" id="CHEBI:18420"/>
    </ligand>
</feature>
<evidence type="ECO:0000256" key="8">
    <source>
        <dbReference type="ARBA" id="ARBA00047851"/>
    </source>
</evidence>
<evidence type="ECO:0000256" key="3">
    <source>
        <dbReference type="ARBA" id="ARBA00022679"/>
    </source>
</evidence>
<dbReference type="Pfam" id="PF02581">
    <property type="entry name" value="TMP-TENI"/>
    <property type="match status" value="1"/>
</dbReference>
<dbReference type="InterPro" id="IPR013785">
    <property type="entry name" value="Aldolase_TIM"/>
</dbReference>
<keyword evidence="3 10" id="KW-0808">Transferase</keyword>
<name>A0A540RA23_9CORY</name>
<evidence type="ECO:0000256" key="2">
    <source>
        <dbReference type="ARBA" id="ARBA00005165"/>
    </source>
</evidence>
<dbReference type="NCBIfam" id="NF000740">
    <property type="entry name" value="PRK00043.3-4"/>
    <property type="match status" value="1"/>
</dbReference>
<reference evidence="12 13" key="1">
    <citation type="submission" date="2019-06" db="EMBL/GenBank/DDBJ databases">
        <title>Draft genome of C. phoceense Strain 272.</title>
        <authorList>
            <person name="Pacheco L.G.C."/>
            <person name="Barberis C.M."/>
            <person name="Almuzara M.N."/>
            <person name="Traglia G.M."/>
            <person name="Santos C.S."/>
            <person name="Rocha D.J.P.G."/>
            <person name="Aguiar E.R.G.R."/>
            <person name="Vay C.A."/>
        </authorList>
    </citation>
    <scope>NUCLEOTIDE SEQUENCE [LARGE SCALE GENOMIC DNA]</scope>
    <source>
        <strain evidence="12 13">272</strain>
    </source>
</reference>
<comment type="function">
    <text evidence="1 10">Condenses 4-methyl-5-(beta-hydroxyethyl)thiazole monophosphate (THZ-P) and 2-methyl-4-amino-5-hydroxymethyl pyrimidine pyrophosphate (HMP-PP) to form thiamine monophosphate (TMP).</text>
</comment>
<evidence type="ECO:0000256" key="9">
    <source>
        <dbReference type="ARBA" id="ARBA00047883"/>
    </source>
</evidence>
<protein>
    <recommendedName>
        <fullName evidence="10">Thiamine-phosphate synthase</fullName>
        <shortName evidence="10">TP synthase</shortName>
        <shortName evidence="10">TPS</shortName>
        <ecNumber evidence="10">2.5.1.3</ecNumber>
    </recommendedName>
    <alternativeName>
        <fullName evidence="10">Thiamine-phosphate pyrophosphorylase</fullName>
        <shortName evidence="10">TMP pyrophosphorylase</shortName>
        <shortName evidence="10">TMP-PPase</shortName>
    </alternativeName>
</protein>
<dbReference type="GO" id="GO:0000287">
    <property type="term" value="F:magnesium ion binding"/>
    <property type="evidence" value="ECO:0007669"/>
    <property type="project" value="UniProtKB-UniRule"/>
</dbReference>
<dbReference type="GO" id="GO:0004789">
    <property type="term" value="F:thiamine-phosphate diphosphorylase activity"/>
    <property type="evidence" value="ECO:0007669"/>
    <property type="project" value="UniProtKB-UniRule"/>
</dbReference>
<sequence>MRADLRCYFVTGSEPSDALARRAAAAASGGAGVIQVRSKPISARDLYDLGAAVSTAVHAANPGTAVVIDDRVDVALALREAGFPVAGVHLGQDDLSVRAARELLGPDALIGLTTGTLSLIEDANQYADVLDYVGCGPFRATPTKDSGRPPLGLAGYPAIVAASQLPVIAIGDVTVDDAADLAATGVAGVAVVRGIMHADDPAAYCTRIRAAFEERA</sequence>
<evidence type="ECO:0000256" key="1">
    <source>
        <dbReference type="ARBA" id="ARBA00003814"/>
    </source>
</evidence>